<protein>
    <recommendedName>
        <fullName evidence="5">SUR7 family protein FMP45</fullName>
    </recommendedName>
</protein>
<dbReference type="GO" id="GO:0031505">
    <property type="term" value="P:fungal-type cell wall organization"/>
    <property type="evidence" value="ECO:0007669"/>
    <property type="project" value="TreeGrafter"/>
</dbReference>
<dbReference type="AlphaFoldDB" id="A0A376B9C9"/>
<name>A0A376B9C9_9ASCO</name>
<proteinExistence type="predicted"/>
<keyword evidence="2" id="KW-0472">Membrane</keyword>
<evidence type="ECO:0000256" key="1">
    <source>
        <dbReference type="SAM" id="MobiDB-lite"/>
    </source>
</evidence>
<feature type="transmembrane region" description="Helical" evidence="2">
    <location>
        <begin position="112"/>
        <end position="142"/>
    </location>
</feature>
<feature type="compositionally biased region" description="Basic and acidic residues" evidence="1">
    <location>
        <begin position="337"/>
        <end position="346"/>
    </location>
</feature>
<sequence length="360" mass="40458">MGIKKFVHFLILFFILGAGLLTFFTILSGGRSSGTLGKFYWLEADTQNIGNAQNTTRWTNYMSCGYTNGNYHDCSSRMAGYPFSPRDNFNTSANLPSTFVRHRKTYYYLSRVGWAMLLIGLFFILCTLIPSVLALCFSIPSVLVCSSVFVWLSWFFITLAACLLTACYVKGRNAFQNDNRHAKLGVKNFAFIWTTVALLTISAFWYPVSTIIAKGQRQGYIYGNKKNTQAQNYDYETSSSENNEKFTNDANSSGYPLVENLQDNQIANNNNNTANINQQPANPNTRTSAGKIAFQKTNRDPEVIKKTNMMSSKNTDNSGAIINDEQNPRVITTYNNEKQKSSDSNKKSFLQNASHNKDTS</sequence>
<dbReference type="Pfam" id="PF06687">
    <property type="entry name" value="SUR7"/>
    <property type="match status" value="1"/>
</dbReference>
<dbReference type="EMBL" id="UFAJ01000435">
    <property type="protein sequence ID" value="SSD60730.1"/>
    <property type="molecule type" value="Genomic_DNA"/>
</dbReference>
<dbReference type="GO" id="GO:0005886">
    <property type="term" value="C:plasma membrane"/>
    <property type="evidence" value="ECO:0007669"/>
    <property type="project" value="InterPro"/>
</dbReference>
<dbReference type="GO" id="GO:0032185">
    <property type="term" value="P:septin cytoskeleton organization"/>
    <property type="evidence" value="ECO:0007669"/>
    <property type="project" value="TreeGrafter"/>
</dbReference>
<reference evidence="4" key="1">
    <citation type="submission" date="2018-06" db="EMBL/GenBank/DDBJ databases">
        <authorList>
            <person name="Guldener U."/>
        </authorList>
    </citation>
    <scope>NUCLEOTIDE SEQUENCE [LARGE SCALE GENOMIC DNA]</scope>
    <source>
        <strain evidence="4">UTAD17</strain>
    </source>
</reference>
<keyword evidence="2" id="KW-1133">Transmembrane helix</keyword>
<feature type="transmembrane region" description="Helical" evidence="2">
    <location>
        <begin position="189"/>
        <end position="208"/>
    </location>
</feature>
<dbReference type="PANTHER" id="PTHR36414">
    <property type="entry name" value="PROTEIN SUR7"/>
    <property type="match status" value="1"/>
</dbReference>
<keyword evidence="4" id="KW-1185">Reference proteome</keyword>
<organism evidence="3 4">
    <name type="scientific">Saccharomycodes ludwigii</name>
    <dbReference type="NCBI Taxonomy" id="36035"/>
    <lineage>
        <taxon>Eukaryota</taxon>
        <taxon>Fungi</taxon>
        <taxon>Dikarya</taxon>
        <taxon>Ascomycota</taxon>
        <taxon>Saccharomycotina</taxon>
        <taxon>Saccharomycetes</taxon>
        <taxon>Saccharomycodales</taxon>
        <taxon>Saccharomycodaceae</taxon>
        <taxon>Saccharomycodes</taxon>
    </lineage>
</organism>
<dbReference type="InterPro" id="IPR009571">
    <property type="entry name" value="SUR7/Rim9-like_fungi"/>
</dbReference>
<dbReference type="GO" id="GO:0006897">
    <property type="term" value="P:endocytosis"/>
    <property type="evidence" value="ECO:0007669"/>
    <property type="project" value="TreeGrafter"/>
</dbReference>
<dbReference type="Proteomes" id="UP000262825">
    <property type="component" value="Unassembled WGS sequence"/>
</dbReference>
<dbReference type="GO" id="GO:0045121">
    <property type="term" value="C:membrane raft"/>
    <property type="evidence" value="ECO:0007669"/>
    <property type="project" value="TreeGrafter"/>
</dbReference>
<feature type="transmembrane region" description="Helical" evidence="2">
    <location>
        <begin position="6"/>
        <end position="27"/>
    </location>
</feature>
<dbReference type="GO" id="GO:0005938">
    <property type="term" value="C:cell cortex"/>
    <property type="evidence" value="ECO:0007669"/>
    <property type="project" value="TreeGrafter"/>
</dbReference>
<feature type="transmembrane region" description="Helical" evidence="2">
    <location>
        <begin position="148"/>
        <end position="169"/>
    </location>
</feature>
<dbReference type="GO" id="GO:0030866">
    <property type="term" value="P:cortical actin cytoskeleton organization"/>
    <property type="evidence" value="ECO:0007669"/>
    <property type="project" value="TreeGrafter"/>
</dbReference>
<accession>A0A376B9C9</accession>
<evidence type="ECO:0000313" key="4">
    <source>
        <dbReference type="Proteomes" id="UP000262825"/>
    </source>
</evidence>
<gene>
    <name evidence="3" type="ORF">SCODWIG_02491</name>
</gene>
<feature type="compositionally biased region" description="Polar residues" evidence="1">
    <location>
        <begin position="310"/>
        <end position="320"/>
    </location>
</feature>
<dbReference type="PANTHER" id="PTHR36414:SF3">
    <property type="entry name" value="SUR7 FAMILY PROTEIN FMP45"/>
    <property type="match status" value="1"/>
</dbReference>
<evidence type="ECO:0000313" key="3">
    <source>
        <dbReference type="EMBL" id="SSD60730.1"/>
    </source>
</evidence>
<evidence type="ECO:0008006" key="5">
    <source>
        <dbReference type="Google" id="ProtNLM"/>
    </source>
</evidence>
<keyword evidence="2" id="KW-0812">Transmembrane</keyword>
<evidence type="ECO:0000256" key="2">
    <source>
        <dbReference type="SAM" id="Phobius"/>
    </source>
</evidence>
<dbReference type="VEuPathDB" id="FungiDB:SCODWIG_02491"/>
<feature type="region of interest" description="Disordered" evidence="1">
    <location>
        <begin position="310"/>
        <end position="360"/>
    </location>
</feature>